<keyword evidence="3" id="KW-1185">Reference proteome</keyword>
<accession>A0ABV9T1I8</accession>
<protein>
    <submittedName>
        <fullName evidence="2">Uncharacterized protein</fullName>
    </submittedName>
</protein>
<keyword evidence="1" id="KW-1133">Transmembrane helix</keyword>
<reference evidence="3" key="1">
    <citation type="journal article" date="2019" name="Int. J. Syst. Evol. Microbiol.">
        <title>The Global Catalogue of Microorganisms (GCM) 10K type strain sequencing project: providing services to taxonomists for standard genome sequencing and annotation.</title>
        <authorList>
            <consortium name="The Broad Institute Genomics Platform"/>
            <consortium name="The Broad Institute Genome Sequencing Center for Infectious Disease"/>
            <person name="Wu L."/>
            <person name="Ma J."/>
        </authorList>
    </citation>
    <scope>NUCLEOTIDE SEQUENCE [LARGE SCALE GENOMIC DNA]</scope>
    <source>
        <strain evidence="3">CGMCC 4.7466</strain>
    </source>
</reference>
<name>A0ABV9T1I8_9BACT</name>
<proteinExistence type="predicted"/>
<evidence type="ECO:0000256" key="1">
    <source>
        <dbReference type="SAM" id="Phobius"/>
    </source>
</evidence>
<keyword evidence="1" id="KW-0812">Transmembrane</keyword>
<sequence length="65" mass="6226">MKELDYNQMCSVNGGADCSTSVGFGAGLAAATLVAGLATGGVGLLVIGGLSAYATGFGAIYCAMS</sequence>
<dbReference type="RefSeq" id="WP_377065107.1">
    <property type="nucleotide sequence ID" value="NZ_JBHSJJ010000006.1"/>
</dbReference>
<comment type="caution">
    <text evidence="2">The sequence shown here is derived from an EMBL/GenBank/DDBJ whole genome shotgun (WGS) entry which is preliminary data.</text>
</comment>
<evidence type="ECO:0000313" key="2">
    <source>
        <dbReference type="EMBL" id="MFC4872587.1"/>
    </source>
</evidence>
<keyword evidence="1" id="KW-0472">Membrane</keyword>
<dbReference type="Proteomes" id="UP001595818">
    <property type="component" value="Unassembled WGS sequence"/>
</dbReference>
<dbReference type="EMBL" id="JBHSJJ010000006">
    <property type="protein sequence ID" value="MFC4872587.1"/>
    <property type="molecule type" value="Genomic_DNA"/>
</dbReference>
<feature type="transmembrane region" description="Helical" evidence="1">
    <location>
        <begin position="44"/>
        <end position="64"/>
    </location>
</feature>
<organism evidence="2 3">
    <name type="scientific">Negadavirga shengliensis</name>
    <dbReference type="NCBI Taxonomy" id="1389218"/>
    <lineage>
        <taxon>Bacteria</taxon>
        <taxon>Pseudomonadati</taxon>
        <taxon>Bacteroidota</taxon>
        <taxon>Cytophagia</taxon>
        <taxon>Cytophagales</taxon>
        <taxon>Cyclobacteriaceae</taxon>
        <taxon>Negadavirga</taxon>
    </lineage>
</organism>
<gene>
    <name evidence="2" type="ORF">ACFPFU_12900</name>
</gene>
<feature type="transmembrane region" description="Helical" evidence="1">
    <location>
        <begin position="21"/>
        <end position="38"/>
    </location>
</feature>
<evidence type="ECO:0000313" key="3">
    <source>
        <dbReference type="Proteomes" id="UP001595818"/>
    </source>
</evidence>